<organism evidence="1">
    <name type="scientific">Ignisphaera aggregans</name>
    <dbReference type="NCBI Taxonomy" id="334771"/>
    <lineage>
        <taxon>Archaea</taxon>
        <taxon>Thermoproteota</taxon>
        <taxon>Thermoprotei</taxon>
        <taxon>Desulfurococcales</taxon>
        <taxon>Desulfurococcaceae</taxon>
        <taxon>Ignisphaera</taxon>
    </lineage>
</organism>
<evidence type="ECO:0000313" key="1">
    <source>
        <dbReference type="EMBL" id="HGN37449.1"/>
    </source>
</evidence>
<sequence>MPRLIYCPFTGCCPLRIVAYTNTVASRLINIYIIPFVREVFSINIDYDGLVGELFQIINEYCERELENIKRIFNRMDIVVVKACDALPRISESVNVDKYRDTIFVSLKKIPIMCSDELPNTHVKYRINYRFSEAAARTLLIYSAIYIIYRIKGVEPVINGEHIVDIFSKQLSNTWRSKMKLIPIVINDVELYLDWNKKDFIAQLKKLLINIAKQKAVSQR</sequence>
<dbReference type="EMBL" id="DTAI01000234">
    <property type="protein sequence ID" value="HGN37449.1"/>
    <property type="molecule type" value="Genomic_DNA"/>
</dbReference>
<proteinExistence type="predicted"/>
<protein>
    <submittedName>
        <fullName evidence="1">Uncharacterized protein</fullName>
    </submittedName>
</protein>
<accession>A0A7J3I9K7</accession>
<gene>
    <name evidence="1" type="ORF">ENT87_07895</name>
</gene>
<reference evidence="1" key="1">
    <citation type="journal article" date="2020" name="mSystems">
        <title>Genome- and Community-Level Interaction Insights into Carbon Utilization and Element Cycling Functions of Hydrothermarchaeota in Hydrothermal Sediment.</title>
        <authorList>
            <person name="Zhou Z."/>
            <person name="Liu Y."/>
            <person name="Xu W."/>
            <person name="Pan J."/>
            <person name="Luo Z.H."/>
            <person name="Li M."/>
        </authorList>
    </citation>
    <scope>NUCLEOTIDE SEQUENCE [LARGE SCALE GENOMIC DNA]</scope>
    <source>
        <strain evidence="1">SpSt-618</strain>
    </source>
</reference>
<comment type="caution">
    <text evidence="1">The sequence shown here is derived from an EMBL/GenBank/DDBJ whole genome shotgun (WGS) entry which is preliminary data.</text>
</comment>
<name>A0A7J3I9K7_9CREN</name>
<dbReference type="AlphaFoldDB" id="A0A7J3I9K7"/>